<dbReference type="InterPro" id="IPR024370">
    <property type="entry name" value="PBP_domain"/>
</dbReference>
<name>A0ABT1IJ36_9PSEU</name>
<keyword evidence="1" id="KW-0732">Signal</keyword>
<keyword evidence="4" id="KW-1185">Reference proteome</keyword>
<dbReference type="PANTHER" id="PTHR30570">
    <property type="entry name" value="PERIPLASMIC PHOSPHATE BINDING COMPONENT OF PHOSPHATE ABC TRANSPORTER"/>
    <property type="match status" value="1"/>
</dbReference>
<evidence type="ECO:0000259" key="2">
    <source>
        <dbReference type="Pfam" id="PF12849"/>
    </source>
</evidence>
<evidence type="ECO:0000313" key="4">
    <source>
        <dbReference type="Proteomes" id="UP001205185"/>
    </source>
</evidence>
<dbReference type="Gene3D" id="3.40.190.10">
    <property type="entry name" value="Periplasmic binding protein-like II"/>
    <property type="match status" value="1"/>
</dbReference>
<dbReference type="Proteomes" id="UP001205185">
    <property type="component" value="Unassembled WGS sequence"/>
</dbReference>
<dbReference type="SUPFAM" id="SSF53850">
    <property type="entry name" value="Periplasmic binding protein-like II"/>
    <property type="match status" value="1"/>
</dbReference>
<comment type="caution">
    <text evidence="3">The sequence shown here is derived from an EMBL/GenBank/DDBJ whole genome shotgun (WGS) entry which is preliminary data.</text>
</comment>
<protein>
    <submittedName>
        <fullName evidence="3">PBP superfamily domain-containing protein</fullName>
    </submittedName>
</protein>
<sequence length="119" mass="13073">MVGLRPWSPFADGPKDDLQTALVPRPVAFLLFTLVVDRHTNVADLTLDQVQQLYAGNITNWKQLGGSDLPVVMVSRFPGSGTRRTFQRQVIPSRLGPDLLRAATTSGEKVRCRAGRASE</sequence>
<accession>A0ABT1IJ36</accession>
<proteinExistence type="predicted"/>
<organism evidence="3 4">
    <name type="scientific">Actinokineospora diospyrosa</name>
    <dbReference type="NCBI Taxonomy" id="103728"/>
    <lineage>
        <taxon>Bacteria</taxon>
        <taxon>Bacillati</taxon>
        <taxon>Actinomycetota</taxon>
        <taxon>Actinomycetes</taxon>
        <taxon>Pseudonocardiales</taxon>
        <taxon>Pseudonocardiaceae</taxon>
        <taxon>Actinokineospora</taxon>
    </lineage>
</organism>
<dbReference type="RefSeq" id="WP_344800378.1">
    <property type="nucleotide sequence ID" value="NZ_BAAAVB010000008.1"/>
</dbReference>
<reference evidence="3 4" key="1">
    <citation type="submission" date="2022-06" db="EMBL/GenBank/DDBJ databases">
        <title>Genomic Encyclopedia of Archaeal and Bacterial Type Strains, Phase II (KMG-II): from individual species to whole genera.</title>
        <authorList>
            <person name="Goeker M."/>
        </authorList>
    </citation>
    <scope>NUCLEOTIDE SEQUENCE [LARGE SCALE GENOMIC DNA]</scope>
    <source>
        <strain evidence="3 4">DSM 44255</strain>
    </source>
</reference>
<dbReference type="InterPro" id="IPR050811">
    <property type="entry name" value="Phosphate_ABC_transporter"/>
</dbReference>
<evidence type="ECO:0000313" key="3">
    <source>
        <dbReference type="EMBL" id="MCP2272665.1"/>
    </source>
</evidence>
<dbReference type="Pfam" id="PF12849">
    <property type="entry name" value="PBP_like_2"/>
    <property type="match status" value="1"/>
</dbReference>
<feature type="domain" description="PBP" evidence="2">
    <location>
        <begin position="20"/>
        <end position="91"/>
    </location>
</feature>
<dbReference type="PANTHER" id="PTHR30570:SF1">
    <property type="entry name" value="PHOSPHATE-BINDING PROTEIN PSTS"/>
    <property type="match status" value="1"/>
</dbReference>
<gene>
    <name evidence="3" type="ORF">LV75_005191</name>
</gene>
<evidence type="ECO:0000256" key="1">
    <source>
        <dbReference type="ARBA" id="ARBA00022729"/>
    </source>
</evidence>
<dbReference type="EMBL" id="JAMTCO010000013">
    <property type="protein sequence ID" value="MCP2272665.1"/>
    <property type="molecule type" value="Genomic_DNA"/>
</dbReference>